<dbReference type="FunFam" id="1.10.8.60:FF:000048">
    <property type="entry name" value="Katanin p60 ATPase-containing subunit A-like 2"/>
    <property type="match status" value="1"/>
</dbReference>
<dbReference type="PROSITE" id="PS50896">
    <property type="entry name" value="LISH"/>
    <property type="match status" value="1"/>
</dbReference>
<sequence>MSYKSIKTASLLKDSDDQRTNQRKKNMLLIVLQYLHDEGYINSAETLGKETNLNLSKYEVCDNINLETILMDFEAYYHVKFNRYPKISKKIDLPDVSIRPHGNSCPAKRVSNFVKDSNKHNGDGKIDATLPRINSYNCKKVSHSNLDDFQNLNQLKVKPTMSSSTNGNSQENLNNNYESNKLLPIVGQPLLNGKTFVNDKTEGVDCKQILHSTMKINQCSNYNDNVEDRLLKPLGGYIGYSSEWKELAQVVSRDIYLQNPNVNWTDIIGLENAKNIVKESVVYPIKFPQFFTGILSPWKGLLLYGPPGTGKTLLAKAIATECKTTFFNISASTIVSKWRGDSEKLVRVLFELARFHAPSTIFLDEIDALMGERGGPNGEHEGSRRMKTELLVQMDGLAKSNDLVFLLAASNLPWELDHALLRRLEKRILIGLPNLEARKSMFEHHLPPVVCPEDNNRTKLLADLNYNDLASLTDGYSGSDIYVVCKEAAMRPLRKVFSILENSKIEDELHISLETITTSDVKWVLSRTKPSANKLLGKFLKWQSEYESS</sequence>
<dbReference type="GO" id="GO:0005819">
    <property type="term" value="C:spindle"/>
    <property type="evidence" value="ECO:0000318"/>
    <property type="project" value="GO_Central"/>
</dbReference>
<dbReference type="FunCoup" id="T1FXD4">
    <property type="interactions" value="7"/>
</dbReference>
<dbReference type="Gene3D" id="3.40.50.300">
    <property type="entry name" value="P-loop containing nucleotide triphosphate hydrolases"/>
    <property type="match status" value="1"/>
</dbReference>
<dbReference type="Pfam" id="PF00004">
    <property type="entry name" value="AAA"/>
    <property type="match status" value="1"/>
</dbReference>
<dbReference type="InterPro" id="IPR027417">
    <property type="entry name" value="P-loop_NTPase"/>
</dbReference>
<dbReference type="CTD" id="20213482"/>
<dbReference type="eggNOG" id="KOG0738">
    <property type="taxonomic scope" value="Eukaryota"/>
</dbReference>
<dbReference type="GO" id="GO:0000212">
    <property type="term" value="P:meiotic spindle organization"/>
    <property type="evidence" value="ECO:0000318"/>
    <property type="project" value="GO_Central"/>
</dbReference>
<dbReference type="InParanoid" id="T1FXD4"/>
<comment type="subcellular location">
    <subcellularLocation>
        <location evidence="1 8">Cytoplasm</location>
        <location evidence="1 8">Cytoskeleton</location>
        <location evidence="1 8">Spindle pole</location>
    </subcellularLocation>
    <subcellularLocation>
        <location evidence="8">Cytoplasm</location>
        <location evidence="8">Cytoskeleton</location>
    </subcellularLocation>
    <subcellularLocation>
        <location evidence="8">Cytoplasm</location>
    </subcellularLocation>
    <subcellularLocation>
        <location evidence="8">Cytoplasm</location>
        <location evidence="8">Cytoskeleton</location>
        <location evidence="8">Spindle</location>
    </subcellularLocation>
    <text evidence="8">Localizes within the cytoplasm, partially overlapping with microtubules in interphase and to the mitotic spindle and spindle poles during mitosis.</text>
</comment>
<feature type="domain" description="AAA+ ATPase" evidence="9">
    <location>
        <begin position="297"/>
        <end position="434"/>
    </location>
</feature>
<feature type="binding site" evidence="8">
    <location>
        <begin position="305"/>
        <end position="312"/>
    </location>
    <ligand>
        <name>ATP</name>
        <dbReference type="ChEBI" id="CHEBI:30616"/>
    </ligand>
</feature>
<evidence type="ECO:0000256" key="6">
    <source>
        <dbReference type="ARBA" id="ARBA00023212"/>
    </source>
</evidence>
<dbReference type="GO" id="GO:0005874">
    <property type="term" value="C:microtubule"/>
    <property type="evidence" value="ECO:0007669"/>
    <property type="project" value="UniProtKB-KW"/>
</dbReference>
<keyword evidence="6 8" id="KW-0206">Cytoskeleton</keyword>
<keyword evidence="5 8" id="KW-0067">ATP-binding</keyword>
<reference evidence="10 12" key="2">
    <citation type="journal article" date="2013" name="Nature">
        <title>Insights into bilaterian evolution from three spiralian genomes.</title>
        <authorList>
            <person name="Simakov O."/>
            <person name="Marletaz F."/>
            <person name="Cho S.J."/>
            <person name="Edsinger-Gonzales E."/>
            <person name="Havlak P."/>
            <person name="Hellsten U."/>
            <person name="Kuo D.H."/>
            <person name="Larsson T."/>
            <person name="Lv J."/>
            <person name="Arendt D."/>
            <person name="Savage R."/>
            <person name="Osoegawa K."/>
            <person name="de Jong P."/>
            <person name="Grimwood J."/>
            <person name="Chapman J.A."/>
            <person name="Shapiro H."/>
            <person name="Aerts A."/>
            <person name="Otillar R.P."/>
            <person name="Terry A.Y."/>
            <person name="Boore J.L."/>
            <person name="Grigoriev I.V."/>
            <person name="Lindberg D.R."/>
            <person name="Seaver E.C."/>
            <person name="Weisblat D.A."/>
            <person name="Putnam N.H."/>
            <person name="Rokhsar D.S."/>
        </authorList>
    </citation>
    <scope>NUCLEOTIDE SEQUENCE</scope>
</reference>
<comment type="function">
    <text evidence="8">Severs microtubules in vitro in an ATP-dependent manner. This activity may promote rapid reorganization of cellular microtubule arrays.</text>
</comment>
<dbReference type="FunFam" id="3.40.50.300:FF:000434">
    <property type="entry name" value="Katanin p60 ATPase-containing subunit A-like 2"/>
    <property type="match status" value="1"/>
</dbReference>
<dbReference type="InterPro" id="IPR006594">
    <property type="entry name" value="LisH"/>
</dbReference>
<comment type="catalytic activity">
    <reaction evidence="8">
        <text>n ATP + n H2O + a microtubule = n ADP + n phosphate + (n+1) alpha/beta tubulin heterodimers.</text>
        <dbReference type="EC" id="5.6.1.1"/>
    </reaction>
</comment>
<evidence type="ECO:0000256" key="1">
    <source>
        <dbReference type="ARBA" id="ARBA00004647"/>
    </source>
</evidence>
<keyword evidence="12" id="KW-1185">Reference proteome</keyword>
<dbReference type="Pfam" id="PF17862">
    <property type="entry name" value="AAA_lid_3"/>
    <property type="match status" value="1"/>
</dbReference>
<evidence type="ECO:0000256" key="3">
    <source>
        <dbReference type="ARBA" id="ARBA00022701"/>
    </source>
</evidence>
<dbReference type="InterPro" id="IPR003593">
    <property type="entry name" value="AAA+_ATPase"/>
</dbReference>
<dbReference type="CDD" id="cd19509">
    <property type="entry name" value="RecA-like_VPS4-like"/>
    <property type="match status" value="1"/>
</dbReference>
<dbReference type="SUPFAM" id="SSF52540">
    <property type="entry name" value="P-loop containing nucleoside triphosphate hydrolases"/>
    <property type="match status" value="1"/>
</dbReference>
<dbReference type="SMART" id="SM00382">
    <property type="entry name" value="AAA"/>
    <property type="match status" value="1"/>
</dbReference>
<dbReference type="HOGENOM" id="CLU_000688_21_1_1"/>
<reference evidence="11" key="3">
    <citation type="submission" date="2015-06" db="UniProtKB">
        <authorList>
            <consortium name="EnsemblMetazoa"/>
        </authorList>
    </citation>
    <scope>IDENTIFICATION</scope>
</reference>
<dbReference type="InterPro" id="IPR003959">
    <property type="entry name" value="ATPase_AAA_core"/>
</dbReference>
<proteinExistence type="inferred from homology"/>
<keyword evidence="4 8" id="KW-0547">Nucleotide-binding</keyword>
<name>T1FXD4_HELRO</name>
<keyword evidence="2 8" id="KW-0963">Cytoplasm</keyword>
<dbReference type="STRING" id="6412.T1FXD4"/>
<evidence type="ECO:0000259" key="9">
    <source>
        <dbReference type="SMART" id="SM00382"/>
    </source>
</evidence>
<dbReference type="HAMAP" id="MF_03025">
    <property type="entry name" value="Katanin_p60_AL2"/>
    <property type="match status" value="1"/>
</dbReference>
<evidence type="ECO:0000313" key="11">
    <source>
        <dbReference type="EnsemblMetazoa" id="HelroP63272"/>
    </source>
</evidence>
<evidence type="ECO:0000313" key="12">
    <source>
        <dbReference type="Proteomes" id="UP000015101"/>
    </source>
</evidence>
<dbReference type="KEGG" id="hro:HELRODRAFT_63272"/>
<evidence type="ECO:0000256" key="2">
    <source>
        <dbReference type="ARBA" id="ARBA00022490"/>
    </source>
</evidence>
<accession>T1FXD4</accession>
<dbReference type="PROSITE" id="PS00674">
    <property type="entry name" value="AAA"/>
    <property type="match status" value="1"/>
</dbReference>
<evidence type="ECO:0000256" key="7">
    <source>
        <dbReference type="ARBA" id="ARBA00023235"/>
    </source>
</evidence>
<evidence type="ECO:0000256" key="8">
    <source>
        <dbReference type="HAMAP-Rule" id="MF_03025"/>
    </source>
</evidence>
<protein>
    <recommendedName>
        <fullName evidence="8">Katanin p60 ATPase-containing subunit A-like 2</fullName>
        <shortName evidence="8">Katanin p60 subunit A-like 2</shortName>
        <ecNumber evidence="8">5.6.1.1</ecNumber>
    </recommendedName>
    <alternativeName>
        <fullName evidence="8">p60 katanin-like 2</fullName>
    </alternativeName>
</protein>
<dbReference type="GO" id="GO:0000922">
    <property type="term" value="C:spindle pole"/>
    <property type="evidence" value="ECO:0007669"/>
    <property type="project" value="UniProtKB-SubCell"/>
</dbReference>
<dbReference type="GO" id="GO:0008568">
    <property type="term" value="F:microtubule severing ATPase activity"/>
    <property type="evidence" value="ECO:0007669"/>
    <property type="project" value="UniProtKB-EC"/>
</dbReference>
<evidence type="ECO:0000313" key="10">
    <source>
        <dbReference type="EMBL" id="ESO12368.1"/>
    </source>
</evidence>
<dbReference type="GeneID" id="20213482"/>
<dbReference type="RefSeq" id="XP_009009088.1">
    <property type="nucleotide sequence ID" value="XM_009010840.1"/>
</dbReference>
<dbReference type="PANTHER" id="PTHR23074">
    <property type="entry name" value="AAA DOMAIN-CONTAINING"/>
    <property type="match status" value="1"/>
</dbReference>
<dbReference type="OrthoDB" id="191529at2759"/>
<dbReference type="PANTHER" id="PTHR23074:SF78">
    <property type="entry name" value="KATANIN P60 ATPASE-CONTAINING SUBUNIT A-LIKE 2"/>
    <property type="match status" value="1"/>
</dbReference>
<organism evidence="11 12">
    <name type="scientific">Helobdella robusta</name>
    <name type="common">Californian leech</name>
    <dbReference type="NCBI Taxonomy" id="6412"/>
    <lineage>
        <taxon>Eukaryota</taxon>
        <taxon>Metazoa</taxon>
        <taxon>Spiralia</taxon>
        <taxon>Lophotrochozoa</taxon>
        <taxon>Annelida</taxon>
        <taxon>Clitellata</taxon>
        <taxon>Hirudinea</taxon>
        <taxon>Rhynchobdellida</taxon>
        <taxon>Glossiphoniidae</taxon>
        <taxon>Helobdella</taxon>
    </lineage>
</organism>
<dbReference type="InterPro" id="IPR041569">
    <property type="entry name" value="AAA_lid_3"/>
</dbReference>
<dbReference type="EMBL" id="KB095811">
    <property type="protein sequence ID" value="ESO12368.1"/>
    <property type="molecule type" value="Genomic_DNA"/>
</dbReference>
<dbReference type="InterPro" id="IPR050304">
    <property type="entry name" value="MT-severing_AAA_ATPase"/>
</dbReference>
<gene>
    <name evidence="11" type="primary">20213482</name>
    <name evidence="8" type="synonym">KATNAL2</name>
    <name evidence="10" type="ORF">HELRODRAFT_63272</name>
</gene>
<evidence type="ECO:0000256" key="4">
    <source>
        <dbReference type="ARBA" id="ARBA00022741"/>
    </source>
</evidence>
<evidence type="ECO:0000256" key="5">
    <source>
        <dbReference type="ARBA" id="ARBA00022840"/>
    </source>
</evidence>
<dbReference type="EnsemblMetazoa" id="HelroT63272">
    <property type="protein sequence ID" value="HelroP63272"/>
    <property type="gene ID" value="HelroG63272"/>
</dbReference>
<dbReference type="AlphaFoldDB" id="T1FXD4"/>
<dbReference type="GO" id="GO:0005737">
    <property type="term" value="C:cytoplasm"/>
    <property type="evidence" value="ECO:0000318"/>
    <property type="project" value="GO_Central"/>
</dbReference>
<dbReference type="GO" id="GO:0016887">
    <property type="term" value="F:ATP hydrolysis activity"/>
    <property type="evidence" value="ECO:0000318"/>
    <property type="project" value="GO_Central"/>
</dbReference>
<dbReference type="SMART" id="SM00667">
    <property type="entry name" value="LisH"/>
    <property type="match status" value="1"/>
</dbReference>
<comment type="similarity">
    <text evidence="8">Belongs to the AAA ATPase family. Katanin p60 subunit A1 subfamily. A-like 2 sub-subfamily.</text>
</comment>
<dbReference type="GO" id="GO:0008017">
    <property type="term" value="F:microtubule binding"/>
    <property type="evidence" value="ECO:0007669"/>
    <property type="project" value="UniProtKB-UniRule"/>
</dbReference>
<dbReference type="GO" id="GO:0051013">
    <property type="term" value="P:microtubule severing"/>
    <property type="evidence" value="ECO:0000318"/>
    <property type="project" value="GO_Central"/>
</dbReference>
<dbReference type="GO" id="GO:0005524">
    <property type="term" value="F:ATP binding"/>
    <property type="evidence" value="ECO:0007669"/>
    <property type="project" value="UniProtKB-KW"/>
</dbReference>
<dbReference type="Proteomes" id="UP000015101">
    <property type="component" value="Unassembled WGS sequence"/>
</dbReference>
<dbReference type="Gene3D" id="1.10.8.60">
    <property type="match status" value="1"/>
</dbReference>
<dbReference type="EC" id="5.6.1.1" evidence="8"/>
<dbReference type="OMA" id="MKTQGKY"/>
<dbReference type="InterPro" id="IPR027497">
    <property type="entry name" value="Katanin_p60_AL2"/>
</dbReference>
<reference evidence="12" key="1">
    <citation type="submission" date="2012-12" db="EMBL/GenBank/DDBJ databases">
        <authorList>
            <person name="Hellsten U."/>
            <person name="Grimwood J."/>
            <person name="Chapman J.A."/>
            <person name="Shapiro H."/>
            <person name="Aerts A."/>
            <person name="Otillar R.P."/>
            <person name="Terry A.Y."/>
            <person name="Boore J.L."/>
            <person name="Simakov O."/>
            <person name="Marletaz F."/>
            <person name="Cho S.-J."/>
            <person name="Edsinger-Gonzales E."/>
            <person name="Havlak P."/>
            <person name="Kuo D.-H."/>
            <person name="Larsson T."/>
            <person name="Lv J."/>
            <person name="Arendt D."/>
            <person name="Savage R."/>
            <person name="Osoegawa K."/>
            <person name="de Jong P."/>
            <person name="Lindberg D.R."/>
            <person name="Seaver E.C."/>
            <person name="Weisblat D.A."/>
            <person name="Putnam N.H."/>
            <person name="Grigoriev I.V."/>
            <person name="Rokhsar D.S."/>
        </authorList>
    </citation>
    <scope>NUCLEOTIDE SEQUENCE</scope>
</reference>
<keyword evidence="3 8" id="KW-0493">Microtubule</keyword>
<keyword evidence="7 8" id="KW-0413">Isomerase</keyword>
<dbReference type="EMBL" id="AMQM01000150">
    <property type="status" value="NOT_ANNOTATED_CDS"/>
    <property type="molecule type" value="Genomic_DNA"/>
</dbReference>
<dbReference type="InterPro" id="IPR003960">
    <property type="entry name" value="ATPase_AAA_CS"/>
</dbReference>